<evidence type="ECO:0000313" key="9">
    <source>
        <dbReference type="WBParaSite" id="sdigi.contig136.g5061.t1"/>
    </source>
</evidence>
<feature type="transmembrane region" description="Helical" evidence="6">
    <location>
        <begin position="162"/>
        <end position="189"/>
    </location>
</feature>
<proteinExistence type="inferred from homology"/>
<dbReference type="PANTHER" id="PTHR21324:SF2">
    <property type="entry name" value="EG:22E5.9 PROTEIN"/>
    <property type="match status" value="1"/>
</dbReference>
<dbReference type="InterPro" id="IPR050911">
    <property type="entry name" value="DRAM/TMEM150_Autophagy_Mod"/>
</dbReference>
<evidence type="ECO:0000256" key="4">
    <source>
        <dbReference type="ARBA" id="ARBA00022989"/>
    </source>
</evidence>
<feature type="transmembrane region" description="Helical" evidence="6">
    <location>
        <begin position="137"/>
        <end position="156"/>
    </location>
</feature>
<feature type="domain" description="CWH43-like N-terminal" evidence="7">
    <location>
        <begin position="53"/>
        <end position="280"/>
    </location>
</feature>
<evidence type="ECO:0000259" key="7">
    <source>
        <dbReference type="Pfam" id="PF10277"/>
    </source>
</evidence>
<evidence type="ECO:0000256" key="5">
    <source>
        <dbReference type="ARBA" id="ARBA00023136"/>
    </source>
</evidence>
<dbReference type="AlphaFoldDB" id="A0A915PM41"/>
<dbReference type="Pfam" id="PF10277">
    <property type="entry name" value="Frag1"/>
    <property type="match status" value="1"/>
</dbReference>
<dbReference type="GO" id="GO:0012505">
    <property type="term" value="C:endomembrane system"/>
    <property type="evidence" value="ECO:0007669"/>
    <property type="project" value="UniProtKB-SubCell"/>
</dbReference>
<name>A0A915PM41_9BILA</name>
<evidence type="ECO:0000256" key="3">
    <source>
        <dbReference type="ARBA" id="ARBA00022692"/>
    </source>
</evidence>
<sequence>MKSERTISKMQMKNRAIQQESARNISSPSANLTCVRLGLDNWLCELGPLAAGHLPVIFAMLFTLMLSASYIVAVWQGDVDPVFPYISSSGDHRPESCFFSMMLNLCSFMIMLIIYLRYSLVVELNRGSDHLLKRLNVFTFVVGMLGGVGMFFVANFQESAVITVHLTSAFVCFGCGCFYMLLQSCLAFYMYPLYNNRRIGFIRSAIALSATLSFVTVIAFGVAASNEFHKHFPDLPTPRPWSRKTNQPGYNLHCVSAIAEWCLAVFNVLFILSFSRDFEKLRVELSVQPLVSHLDHSPLWHSTTDLSSPY</sequence>
<feature type="transmembrane region" description="Helical" evidence="6">
    <location>
        <begin position="56"/>
        <end position="77"/>
    </location>
</feature>
<organism evidence="8 9">
    <name type="scientific">Setaria digitata</name>
    <dbReference type="NCBI Taxonomy" id="48799"/>
    <lineage>
        <taxon>Eukaryota</taxon>
        <taxon>Metazoa</taxon>
        <taxon>Ecdysozoa</taxon>
        <taxon>Nematoda</taxon>
        <taxon>Chromadorea</taxon>
        <taxon>Rhabditida</taxon>
        <taxon>Spirurina</taxon>
        <taxon>Spiruromorpha</taxon>
        <taxon>Filarioidea</taxon>
        <taxon>Setariidae</taxon>
        <taxon>Setaria</taxon>
    </lineage>
</organism>
<feature type="transmembrane region" description="Helical" evidence="6">
    <location>
        <begin position="250"/>
        <end position="272"/>
    </location>
</feature>
<reference evidence="9" key="1">
    <citation type="submission" date="2022-11" db="UniProtKB">
        <authorList>
            <consortium name="WormBaseParasite"/>
        </authorList>
    </citation>
    <scope>IDENTIFICATION</scope>
</reference>
<comment type="subcellular location">
    <subcellularLocation>
        <location evidence="1">Endomembrane system</location>
        <topology evidence="1">Multi-pass membrane protein</topology>
    </subcellularLocation>
</comment>
<keyword evidence="3 6" id="KW-0812">Transmembrane</keyword>
<dbReference type="InterPro" id="IPR019402">
    <property type="entry name" value="CWH43_N"/>
</dbReference>
<keyword evidence="5 6" id="KW-0472">Membrane</keyword>
<dbReference type="WBParaSite" id="sdigi.contig136.g5061.t1">
    <property type="protein sequence ID" value="sdigi.contig136.g5061.t1"/>
    <property type="gene ID" value="sdigi.contig136.g5061"/>
</dbReference>
<protein>
    <recommendedName>
        <fullName evidence="7">CWH43-like N-terminal domain-containing protein</fullName>
    </recommendedName>
</protein>
<keyword evidence="4 6" id="KW-1133">Transmembrane helix</keyword>
<feature type="transmembrane region" description="Helical" evidence="6">
    <location>
        <begin position="97"/>
        <end position="116"/>
    </location>
</feature>
<evidence type="ECO:0000313" key="8">
    <source>
        <dbReference type="Proteomes" id="UP000887581"/>
    </source>
</evidence>
<keyword evidence="8" id="KW-1185">Reference proteome</keyword>
<comment type="similarity">
    <text evidence="2">Belongs to the DRAM/TMEM150 family.</text>
</comment>
<evidence type="ECO:0000256" key="2">
    <source>
        <dbReference type="ARBA" id="ARBA00006565"/>
    </source>
</evidence>
<accession>A0A915PM41</accession>
<feature type="transmembrane region" description="Helical" evidence="6">
    <location>
        <begin position="201"/>
        <end position="224"/>
    </location>
</feature>
<evidence type="ECO:0000256" key="6">
    <source>
        <dbReference type="SAM" id="Phobius"/>
    </source>
</evidence>
<evidence type="ECO:0000256" key="1">
    <source>
        <dbReference type="ARBA" id="ARBA00004127"/>
    </source>
</evidence>
<dbReference type="Proteomes" id="UP000887581">
    <property type="component" value="Unplaced"/>
</dbReference>
<dbReference type="PANTHER" id="PTHR21324">
    <property type="entry name" value="FASTING-INDUCIBLE INTEGRAL MEMBRANE PROTEIN TM6P1-RELATED"/>
    <property type="match status" value="1"/>
</dbReference>